<evidence type="ECO:0000256" key="2">
    <source>
        <dbReference type="ARBA" id="ARBA00022448"/>
    </source>
</evidence>
<evidence type="ECO:0000259" key="8">
    <source>
        <dbReference type="Pfam" id="PF20651"/>
    </source>
</evidence>
<gene>
    <name evidence="9" type="ORF">BTJ68_14542</name>
</gene>
<protein>
    <recommendedName>
        <fullName evidence="5">Exocyst complex component SEC15</fullName>
    </recommendedName>
</protein>
<dbReference type="VEuPathDB" id="FungiDB:BTJ68_14542"/>
<dbReference type="InterPro" id="IPR048359">
    <property type="entry name" value="EXOC6_Sec15_N"/>
</dbReference>
<dbReference type="InterPro" id="IPR042045">
    <property type="entry name" value="EXOC6/Sec15_C_dom1"/>
</dbReference>
<dbReference type="Gene3D" id="1.20.58.670">
    <property type="entry name" value="Dsl1p vesicle tethering complex, Tip20p subunit, domain D"/>
    <property type="match status" value="1"/>
</dbReference>
<dbReference type="GO" id="GO:0000145">
    <property type="term" value="C:exocyst"/>
    <property type="evidence" value="ECO:0007669"/>
    <property type="project" value="UniProtKB-UniRule"/>
</dbReference>
<dbReference type="Pfam" id="PF20651">
    <property type="entry name" value="EXOC6_Sec15_N"/>
    <property type="match status" value="1"/>
</dbReference>
<dbReference type="Gene3D" id="1.10.357.30">
    <property type="entry name" value="Exocyst complex subunit Sec15 C-terminal domain, N-terminal subdomain"/>
    <property type="match status" value="1"/>
</dbReference>
<evidence type="ECO:0000313" key="9">
    <source>
        <dbReference type="EMBL" id="OTA23057.1"/>
    </source>
</evidence>
<evidence type="ECO:0000256" key="4">
    <source>
        <dbReference type="ARBA" id="ARBA00023054"/>
    </source>
</evidence>
<comment type="similarity">
    <text evidence="1 5">Belongs to the SEC15 family.</text>
</comment>
<feature type="domain" description="Exocyst complex subunit EXOC6/Sec15 C-terminal" evidence="7">
    <location>
        <begin position="402"/>
        <end position="755"/>
    </location>
</feature>
<dbReference type="InterPro" id="IPR042044">
    <property type="entry name" value="EXOC6PINT-1/Sec15/Tip20_C_dom2"/>
</dbReference>
<dbReference type="PANTHER" id="PTHR12702">
    <property type="entry name" value="SEC15"/>
    <property type="match status" value="1"/>
</dbReference>
<dbReference type="EMBL" id="MUNK01000323">
    <property type="protein sequence ID" value="OTA23057.1"/>
    <property type="molecule type" value="Genomic_DNA"/>
</dbReference>
<keyword evidence="10" id="KW-1185">Reference proteome</keyword>
<evidence type="ECO:0000256" key="5">
    <source>
        <dbReference type="PIRNR" id="PIRNR025007"/>
    </source>
</evidence>
<dbReference type="OrthoDB" id="10267033at2759"/>
<evidence type="ECO:0000313" key="10">
    <source>
        <dbReference type="Proteomes" id="UP000194280"/>
    </source>
</evidence>
<keyword evidence="3 5" id="KW-0268">Exocytosis</keyword>
<evidence type="ECO:0000259" key="7">
    <source>
        <dbReference type="Pfam" id="PF04091"/>
    </source>
</evidence>
<dbReference type="GO" id="GO:0090522">
    <property type="term" value="P:vesicle tethering involved in exocytosis"/>
    <property type="evidence" value="ECO:0007669"/>
    <property type="project" value="UniProtKB-UniRule"/>
</dbReference>
<keyword evidence="2 5" id="KW-0813">Transport</keyword>
<organism evidence="9 10">
    <name type="scientific">Hortaea werneckii EXF-2000</name>
    <dbReference type="NCBI Taxonomy" id="1157616"/>
    <lineage>
        <taxon>Eukaryota</taxon>
        <taxon>Fungi</taxon>
        <taxon>Dikarya</taxon>
        <taxon>Ascomycota</taxon>
        <taxon>Pezizomycotina</taxon>
        <taxon>Dothideomycetes</taxon>
        <taxon>Dothideomycetidae</taxon>
        <taxon>Mycosphaerellales</taxon>
        <taxon>Teratosphaeriaceae</taxon>
        <taxon>Hortaea</taxon>
    </lineage>
</organism>
<dbReference type="AlphaFoldDB" id="A0A1Z5SQS0"/>
<evidence type="ECO:0000256" key="3">
    <source>
        <dbReference type="ARBA" id="ARBA00022483"/>
    </source>
</evidence>
<dbReference type="InterPro" id="IPR046361">
    <property type="entry name" value="EXOC6/Sec15_C"/>
</dbReference>
<dbReference type="FunCoup" id="A0A1Z5SQS0">
    <property type="interactions" value="981"/>
</dbReference>
<dbReference type="STRING" id="1157616.A0A1Z5SQS0"/>
<dbReference type="InterPro" id="IPR007225">
    <property type="entry name" value="EXOC6/Sec15"/>
</dbReference>
<sequence length="812" mass="91750">MPGLVSDQHDDLTGSVQQIILSSSENDYLDQLIPLLRNAQSSTQVTPLIHALNHVSADREAEIERICNTNYQEFTASVQQLEHVREGTSSMISEILTLSDSYASSLERLAEQKKALVDSRGVRQNIDDTTQALKDCLEVLRLANQVHDLLGKKNHYAALRALDELQNVHLREVTRYKIAEMIERSVPATQRLIAEAVMTDLNTWLYRIRETSQFLGEVAFYHTEMRRARQKERAEQDEYLGSFKLNSAVELVADEDQEFDVLNNEEVQVDFSPLFECLHIHDALGQTDKFRAEYAATRRRQKDLLIPQTLDLLDEENNHLSSLLESIAGFAIVEKATLAKTTNLRAQSDVDELWDSMCQSAISLLTASLPSITNDEKLLKIKGVIALFIQTMDSWSYSVQALDSLLLTLFDKYASLLKKRFEDDIEEIVAADDYMPMPIQNPDEYQRVLNVSFYNLPPEHEGQNLEEIEYPTILPFSQMYPMVCIDIRNFVSQIYLFSDDHFRHTTHIDTILRQNLDDLLAQKVCQALVERLKSQYPGQIVQILTNLEHFEAATHDLCDLLVGARSSASAAGPITLKATQAFTQAKEQAEKRIFGLVNSKIEDLIETAEYDWSSTYLPDEVSPYMAELTRYLSNIMSSVLLGLPTEIKDNLYFSALGFISDALLRLPLDENVLRISWQAAAAYVTDVGHLVEFVESLPEEAQPTVLLGSLDELRQTTDLMSLAAEGQGEVFFDSSKSHERFGKVDKLKGAELLEKVEIKGAPPQQSGPPRSPLTAQGPFSEHADQEGKKRGMQQTLGDFRDRFGGFGRRERS</sequence>
<dbReference type="Pfam" id="PF04091">
    <property type="entry name" value="Sec15_C"/>
    <property type="match status" value="1"/>
</dbReference>
<accession>A0A1Z5SQS0</accession>
<feature type="region of interest" description="Disordered" evidence="6">
    <location>
        <begin position="757"/>
        <end position="812"/>
    </location>
</feature>
<keyword evidence="4" id="KW-0175">Coiled coil</keyword>
<name>A0A1Z5SQS0_HORWE</name>
<comment type="function">
    <text evidence="5">Component of the exocyst complex involved in the docking of exocytic vesicles with fusion sites on the plasma membrane.</text>
</comment>
<comment type="caution">
    <text evidence="9">The sequence shown here is derived from an EMBL/GenBank/DDBJ whole genome shotgun (WGS) entry which is preliminary data.</text>
</comment>
<dbReference type="PIRSF" id="PIRSF025007">
    <property type="entry name" value="Sec15"/>
    <property type="match status" value="1"/>
</dbReference>
<dbReference type="GO" id="GO:0006886">
    <property type="term" value="P:intracellular protein transport"/>
    <property type="evidence" value="ECO:0007669"/>
    <property type="project" value="InterPro"/>
</dbReference>
<feature type="domain" description="Exocyst complex component EXOC6/Sec15 N-terminal" evidence="8">
    <location>
        <begin position="52"/>
        <end position="220"/>
    </location>
</feature>
<proteinExistence type="inferred from homology"/>
<dbReference type="Proteomes" id="UP000194280">
    <property type="component" value="Unassembled WGS sequence"/>
</dbReference>
<evidence type="ECO:0000256" key="1">
    <source>
        <dbReference type="ARBA" id="ARBA00007944"/>
    </source>
</evidence>
<dbReference type="PANTHER" id="PTHR12702:SF0">
    <property type="entry name" value="EXOCYST COMPLEX COMPONENT 6"/>
    <property type="match status" value="1"/>
</dbReference>
<reference evidence="9 10" key="1">
    <citation type="submission" date="2017-01" db="EMBL/GenBank/DDBJ databases">
        <title>The recent genome duplication of the halophilic yeast Hortaea werneckii: insights from long-read sequencing.</title>
        <authorList>
            <person name="Sinha S."/>
            <person name="Flibotte S."/>
            <person name="Neira M."/>
            <person name="Lenassi M."/>
            <person name="Gostincar C."/>
            <person name="Stajich J.E."/>
            <person name="Nislow C.E."/>
        </authorList>
    </citation>
    <scope>NUCLEOTIDE SEQUENCE [LARGE SCALE GENOMIC DNA]</scope>
    <source>
        <strain evidence="9 10">EXF-2000</strain>
    </source>
</reference>
<dbReference type="GO" id="GO:0016020">
    <property type="term" value="C:membrane"/>
    <property type="evidence" value="ECO:0007669"/>
    <property type="project" value="TreeGrafter"/>
</dbReference>
<evidence type="ECO:0000256" key="6">
    <source>
        <dbReference type="SAM" id="MobiDB-lite"/>
    </source>
</evidence>
<dbReference type="GO" id="GO:0006893">
    <property type="term" value="P:Golgi to plasma membrane transport"/>
    <property type="evidence" value="ECO:0007669"/>
    <property type="project" value="TreeGrafter"/>
</dbReference>
<dbReference type="InParanoid" id="A0A1Z5SQS0"/>
<feature type="compositionally biased region" description="Basic and acidic residues" evidence="6">
    <location>
        <begin position="798"/>
        <end position="812"/>
    </location>
</feature>